<dbReference type="Proteomes" id="UP000683360">
    <property type="component" value="Unassembled WGS sequence"/>
</dbReference>
<proteinExistence type="predicted"/>
<reference evidence="2" key="1">
    <citation type="submission" date="2021-03" db="EMBL/GenBank/DDBJ databases">
        <authorList>
            <person name="Bekaert M."/>
        </authorList>
    </citation>
    <scope>NUCLEOTIDE SEQUENCE</scope>
</reference>
<name>A0A8S3SW09_MYTED</name>
<feature type="compositionally biased region" description="Basic and acidic residues" evidence="1">
    <location>
        <begin position="178"/>
        <end position="201"/>
    </location>
</feature>
<organism evidence="2 3">
    <name type="scientific">Mytilus edulis</name>
    <name type="common">Blue mussel</name>
    <dbReference type="NCBI Taxonomy" id="6550"/>
    <lineage>
        <taxon>Eukaryota</taxon>
        <taxon>Metazoa</taxon>
        <taxon>Spiralia</taxon>
        <taxon>Lophotrochozoa</taxon>
        <taxon>Mollusca</taxon>
        <taxon>Bivalvia</taxon>
        <taxon>Autobranchia</taxon>
        <taxon>Pteriomorphia</taxon>
        <taxon>Mytilida</taxon>
        <taxon>Mytiloidea</taxon>
        <taxon>Mytilidae</taxon>
        <taxon>Mytilinae</taxon>
        <taxon>Mytilus</taxon>
    </lineage>
</organism>
<feature type="compositionally biased region" description="Polar residues" evidence="1">
    <location>
        <begin position="299"/>
        <end position="320"/>
    </location>
</feature>
<comment type="caution">
    <text evidence="2">The sequence shown here is derived from an EMBL/GenBank/DDBJ whole genome shotgun (WGS) entry which is preliminary data.</text>
</comment>
<accession>A0A8S3SW09</accession>
<keyword evidence="3" id="KW-1185">Reference proteome</keyword>
<dbReference type="OrthoDB" id="5962960at2759"/>
<feature type="region of interest" description="Disordered" evidence="1">
    <location>
        <begin position="285"/>
        <end position="320"/>
    </location>
</feature>
<evidence type="ECO:0000256" key="1">
    <source>
        <dbReference type="SAM" id="MobiDB-lite"/>
    </source>
</evidence>
<dbReference type="EMBL" id="CAJPWZ010001843">
    <property type="protein sequence ID" value="CAG2225268.1"/>
    <property type="molecule type" value="Genomic_DNA"/>
</dbReference>
<evidence type="ECO:0000313" key="3">
    <source>
        <dbReference type="Proteomes" id="UP000683360"/>
    </source>
</evidence>
<evidence type="ECO:0000313" key="2">
    <source>
        <dbReference type="EMBL" id="CAG2225268.1"/>
    </source>
</evidence>
<dbReference type="AlphaFoldDB" id="A0A8S3SW09"/>
<sequence>MVSRGFSMFSVGQNGPKLQHRSDWGDFKDNGRISESLIREFFQSKGGKRFIDQTKDLLKVMEKFDILIKIDATNSYIMPSMMPSGVFHEEESSGDSFEIAGLTNQPEGATNKSPNYDDICPVESMPMPGPTFKQQLNGDQGQQQYGLYPGPGYPYNHPYQSQPYGGHLSQLEVQRPPSHSDLKISKSEHEMNRPLPDEKMPKIRYPHRPGVNNHLALGESITNASEAYRRQSPWLDHCFKSPEQNLSEKKSPDDVPGPSVQPYPYYPQFYQGYHRLPVHPNYPYPQDDGNQYHTKRWAGSTNSHGTTQYANGTKLSLSTR</sequence>
<feature type="region of interest" description="Disordered" evidence="1">
    <location>
        <begin position="175"/>
        <end position="201"/>
    </location>
</feature>
<protein>
    <submittedName>
        <fullName evidence="2">Uncharacterized protein</fullName>
    </submittedName>
</protein>
<gene>
    <name evidence="2" type="ORF">MEDL_38421</name>
</gene>